<accession>A0ABW1BY82</accession>
<gene>
    <name evidence="1" type="ORF">ACFPUY_20905</name>
</gene>
<dbReference type="InterPro" id="IPR010451">
    <property type="entry name" value="Acetoacetate_decarboxylase"/>
</dbReference>
<keyword evidence="2" id="KW-1185">Reference proteome</keyword>
<reference evidence="2" key="1">
    <citation type="journal article" date="2019" name="Int. J. Syst. Evol. Microbiol.">
        <title>The Global Catalogue of Microorganisms (GCM) 10K type strain sequencing project: providing services to taxonomists for standard genome sequencing and annotation.</title>
        <authorList>
            <consortium name="The Broad Institute Genomics Platform"/>
            <consortium name="The Broad Institute Genome Sequencing Center for Infectious Disease"/>
            <person name="Wu L."/>
            <person name="Ma J."/>
        </authorList>
    </citation>
    <scope>NUCLEOTIDE SEQUENCE [LARGE SCALE GENOMIC DNA]</scope>
    <source>
        <strain evidence="2">CGMCC 4.7106</strain>
    </source>
</reference>
<evidence type="ECO:0000313" key="1">
    <source>
        <dbReference type="EMBL" id="MFC5817563.1"/>
    </source>
</evidence>
<dbReference type="RefSeq" id="WP_219545658.1">
    <property type="nucleotide sequence ID" value="NZ_JAHKRN010000017.1"/>
</dbReference>
<evidence type="ECO:0000313" key="2">
    <source>
        <dbReference type="Proteomes" id="UP001596096"/>
    </source>
</evidence>
<dbReference type="Proteomes" id="UP001596096">
    <property type="component" value="Unassembled WGS sequence"/>
</dbReference>
<dbReference type="EMBL" id="JBHSNW010000009">
    <property type="protein sequence ID" value="MFC5817563.1"/>
    <property type="molecule type" value="Genomic_DNA"/>
</dbReference>
<sequence>MGGVELTPGVRYDMPAAFGPSVAPDVEEGFDIRGSEIFFETSPEAVEALLPRWFRPAERPVVSVCYRHMIRMGWMGGRDYRLVTFRVTTHCDAVEGSPVNPYSWVIWESDCAPVLAGRELMGSPKLFADIPVARAGGEDHEFTCHEYEALLVRGRLHGLREVSRPELDAALERMREARSYYWKYIPGPGGTVDADYPVAIRMDIPYVQMWKGAGELELNVPTAVEAPYSSKIMAALAALPRLSQLTASSWHAVDCKLFRGETRRLDLPA</sequence>
<dbReference type="Pfam" id="PF06314">
    <property type="entry name" value="ADC"/>
    <property type="match status" value="1"/>
</dbReference>
<name>A0ABW1BY82_9ACTN</name>
<proteinExistence type="predicted"/>
<organism evidence="1 2">
    <name type="scientific">Nonomuraea harbinensis</name>
    <dbReference type="NCBI Taxonomy" id="1286938"/>
    <lineage>
        <taxon>Bacteria</taxon>
        <taxon>Bacillati</taxon>
        <taxon>Actinomycetota</taxon>
        <taxon>Actinomycetes</taxon>
        <taxon>Streptosporangiales</taxon>
        <taxon>Streptosporangiaceae</taxon>
        <taxon>Nonomuraea</taxon>
    </lineage>
</organism>
<comment type="caution">
    <text evidence="1">The sequence shown here is derived from an EMBL/GenBank/DDBJ whole genome shotgun (WGS) entry which is preliminary data.</text>
</comment>
<protein>
    <submittedName>
        <fullName evidence="1">Acetoacetate decarboxylase family protein</fullName>
    </submittedName>
</protein>